<evidence type="ECO:0000256" key="1">
    <source>
        <dbReference type="SAM" id="MobiDB-lite"/>
    </source>
</evidence>
<evidence type="ECO:0000313" key="3">
    <source>
        <dbReference type="Proteomes" id="UP000509750"/>
    </source>
</evidence>
<dbReference type="EMBL" id="CP058529">
    <property type="protein sequence ID" value="QLG26598.1"/>
    <property type="molecule type" value="Genomic_DNA"/>
</dbReference>
<dbReference type="SUPFAM" id="SSF102198">
    <property type="entry name" value="Putative cyclase"/>
    <property type="match status" value="1"/>
</dbReference>
<dbReference type="InterPro" id="IPR037175">
    <property type="entry name" value="KFase_sf"/>
</dbReference>
<dbReference type="PANTHER" id="PTHR31118:SF32">
    <property type="entry name" value="KYNURENINE FORMAMIDASE"/>
    <property type="match status" value="1"/>
</dbReference>
<dbReference type="Gene3D" id="3.50.30.50">
    <property type="entry name" value="Putative cyclase"/>
    <property type="match status" value="1"/>
</dbReference>
<dbReference type="GO" id="GO:0019441">
    <property type="term" value="P:L-tryptophan catabolic process to kynurenine"/>
    <property type="evidence" value="ECO:0007669"/>
    <property type="project" value="InterPro"/>
</dbReference>
<accession>A0A7D5KWG3</accession>
<gene>
    <name evidence="2" type="ORF">HUG10_03175</name>
</gene>
<keyword evidence="3" id="KW-1185">Reference proteome</keyword>
<organism evidence="2 3">
    <name type="scientific">Halorarum halophilum</name>
    <dbReference type="NCBI Taxonomy" id="2743090"/>
    <lineage>
        <taxon>Archaea</taxon>
        <taxon>Methanobacteriati</taxon>
        <taxon>Methanobacteriota</taxon>
        <taxon>Stenosarchaea group</taxon>
        <taxon>Halobacteria</taxon>
        <taxon>Halobacteriales</taxon>
        <taxon>Haloferacaceae</taxon>
        <taxon>Halorarum</taxon>
    </lineage>
</organism>
<dbReference type="Proteomes" id="UP000509750">
    <property type="component" value="Chromosome"/>
</dbReference>
<feature type="compositionally biased region" description="Basic and acidic residues" evidence="1">
    <location>
        <begin position="166"/>
        <end position="178"/>
    </location>
</feature>
<dbReference type="PANTHER" id="PTHR31118">
    <property type="entry name" value="CYCLASE-LIKE PROTEIN 2"/>
    <property type="match status" value="1"/>
</dbReference>
<evidence type="ECO:0000313" key="2">
    <source>
        <dbReference type="EMBL" id="QLG26598.1"/>
    </source>
</evidence>
<sequence length="239" mass="25904">MTLYDLTRQVEDGMPTYPGDPEVRVTPHATADADGYRVTALELGTHAGTHVDAPSHVLEDGATLGEFDLDTFRFGARVVDVPNLGPRGVITPEAVPDAGVDLVLFHTGWDEHWGTDRYREHPYLSREAAERCARRGLAVGLDCFSPDPTPDPNAEVGGGGQEEDDHDRRNWAHGRRDDYSDYGAPAHRALLGAELLVFENLVGLGRLPERCTVSAFPLRVDADGAPARVVAETGTRGAE</sequence>
<dbReference type="GO" id="GO:0004061">
    <property type="term" value="F:arylformamidase activity"/>
    <property type="evidence" value="ECO:0007669"/>
    <property type="project" value="InterPro"/>
</dbReference>
<proteinExistence type="predicted"/>
<dbReference type="Pfam" id="PF04199">
    <property type="entry name" value="Cyclase"/>
    <property type="match status" value="1"/>
</dbReference>
<dbReference type="AlphaFoldDB" id="A0A7D5KWG3"/>
<feature type="region of interest" description="Disordered" evidence="1">
    <location>
        <begin position="143"/>
        <end position="178"/>
    </location>
</feature>
<dbReference type="RefSeq" id="WP_179168173.1">
    <property type="nucleotide sequence ID" value="NZ_CP058529.1"/>
</dbReference>
<dbReference type="KEGG" id="halg:HUG10_03175"/>
<dbReference type="OrthoDB" id="9014at2157"/>
<dbReference type="GeneID" id="56027802"/>
<protein>
    <submittedName>
        <fullName evidence="2">Cyclase family protein</fullName>
    </submittedName>
</protein>
<dbReference type="InterPro" id="IPR007325">
    <property type="entry name" value="KFase/CYL"/>
</dbReference>
<name>A0A7D5KWG3_9EURY</name>
<reference evidence="2 3" key="1">
    <citation type="submission" date="2020-07" db="EMBL/GenBank/DDBJ databases">
        <title>Gai3-2, isolated from salt lake.</title>
        <authorList>
            <person name="Cui H."/>
            <person name="Shi X."/>
        </authorList>
    </citation>
    <scope>NUCLEOTIDE SEQUENCE [LARGE SCALE GENOMIC DNA]</scope>
    <source>
        <strain evidence="2 3">Gai3-2</strain>
    </source>
</reference>